<evidence type="ECO:0000256" key="10">
    <source>
        <dbReference type="ARBA" id="ARBA00023102"/>
    </source>
</evidence>
<keyword evidence="10" id="KW-0368">Histidine biosynthesis</keyword>
<dbReference type="FunFam" id="3.40.50.300:FF:000245">
    <property type="entry name" value="C-1-tetrahydrofolate synthase, cytoplasmic"/>
    <property type="match status" value="1"/>
</dbReference>
<evidence type="ECO:0000256" key="1">
    <source>
        <dbReference type="ARBA" id="ARBA00004777"/>
    </source>
</evidence>
<dbReference type="GO" id="GO:0005829">
    <property type="term" value="C:cytosol"/>
    <property type="evidence" value="ECO:0007669"/>
    <property type="project" value="UniProtKB-ARBA"/>
</dbReference>
<gene>
    <name evidence="14" type="ORF">ECRASSUSDP1_LOCUS2312</name>
</gene>
<dbReference type="Proteomes" id="UP001295684">
    <property type="component" value="Unassembled WGS sequence"/>
</dbReference>
<keyword evidence="7" id="KW-0547">Nucleotide-binding</keyword>
<dbReference type="GO" id="GO:0016787">
    <property type="term" value="F:hydrolase activity"/>
    <property type="evidence" value="ECO:0007669"/>
    <property type="project" value="UniProtKB-ARBA"/>
</dbReference>
<dbReference type="AlphaFoldDB" id="A0AAD1X2V8"/>
<evidence type="ECO:0000256" key="13">
    <source>
        <dbReference type="ARBA" id="ARBA00052194"/>
    </source>
</evidence>
<dbReference type="EMBL" id="CAMPGE010002205">
    <property type="protein sequence ID" value="CAI2361003.1"/>
    <property type="molecule type" value="Genomic_DNA"/>
</dbReference>
<evidence type="ECO:0000256" key="6">
    <source>
        <dbReference type="ARBA" id="ARBA00022605"/>
    </source>
</evidence>
<dbReference type="Gene3D" id="3.10.410.10">
    <property type="entry name" value="Formyltetrahydrofolate synthetase, domain 3"/>
    <property type="match status" value="1"/>
</dbReference>
<dbReference type="InterPro" id="IPR027417">
    <property type="entry name" value="P-loop_NTPase"/>
</dbReference>
<dbReference type="FunFam" id="3.10.410.10:FF:000001">
    <property type="entry name" value="Putative formate--tetrahydrofolate ligase"/>
    <property type="match status" value="1"/>
</dbReference>
<accession>A0AAD1X2V8</accession>
<keyword evidence="4" id="KW-0554">One-carbon metabolism</keyword>
<dbReference type="GO" id="GO:0004329">
    <property type="term" value="F:formate-tetrahydrofolate ligase activity"/>
    <property type="evidence" value="ECO:0007669"/>
    <property type="project" value="UniProtKB-EC"/>
</dbReference>
<dbReference type="PROSITE" id="PS00721">
    <property type="entry name" value="FTHFS_1"/>
    <property type="match status" value="1"/>
</dbReference>
<dbReference type="Pfam" id="PF01268">
    <property type="entry name" value="FTHFS"/>
    <property type="match status" value="1"/>
</dbReference>
<dbReference type="GO" id="GO:0035999">
    <property type="term" value="P:tetrahydrofolate interconversion"/>
    <property type="evidence" value="ECO:0007669"/>
    <property type="project" value="UniProtKB-ARBA"/>
</dbReference>
<evidence type="ECO:0000256" key="7">
    <source>
        <dbReference type="ARBA" id="ARBA00022741"/>
    </source>
</evidence>
<dbReference type="CDD" id="cd00477">
    <property type="entry name" value="FTHFS"/>
    <property type="match status" value="1"/>
</dbReference>
<keyword evidence="8" id="KW-0658">Purine biosynthesis</keyword>
<protein>
    <recommendedName>
        <fullName evidence="3">formate--tetrahydrofolate ligase</fullName>
        <ecNumber evidence="3">6.3.4.3</ecNumber>
    </recommendedName>
</protein>
<dbReference type="InterPro" id="IPR000559">
    <property type="entry name" value="Formate_THF_ligase"/>
</dbReference>
<dbReference type="GO" id="GO:0005524">
    <property type="term" value="F:ATP binding"/>
    <property type="evidence" value="ECO:0007669"/>
    <property type="project" value="UniProtKB-KW"/>
</dbReference>
<name>A0AAD1X2V8_EUPCR</name>
<dbReference type="GO" id="GO:0000105">
    <property type="term" value="P:L-histidine biosynthetic process"/>
    <property type="evidence" value="ECO:0007669"/>
    <property type="project" value="UniProtKB-KW"/>
</dbReference>
<evidence type="ECO:0000256" key="8">
    <source>
        <dbReference type="ARBA" id="ARBA00022755"/>
    </source>
</evidence>
<keyword evidence="6" id="KW-0028">Amino-acid biosynthesis</keyword>
<dbReference type="GO" id="GO:0006164">
    <property type="term" value="P:purine nucleotide biosynthetic process"/>
    <property type="evidence" value="ECO:0007669"/>
    <property type="project" value="UniProtKB-KW"/>
</dbReference>
<sequence>MEAKIVPSDIEISQASPLQPIADIAEAAGILKEEMIPYGENKLKVKDVRERLQDQKDGNYVVVTAINPTPLGEGKSTTLVGLSQALGAHLDKKVFTCMRQPSQGPTFGIKGGAAGGGYSQVIPMEEFNLHLTGDIHAITAANNLCAAAIDARMFHESTQKDSPLFNRLCPKGKDGKRSFVPVMLKRLKKLGIDKEDPDELTDEEKKRFARLDIDPDTITWQRVLDTNDRMLRKITVGQGVAEKGRTRETGFDITVASEIMAVLALTTSLQDMRERLGNMVVAHSKAGDPITTDDLGLGGALTVLMKDAIWPTLMQTIEKTPVFVHAGPFANIAHGNSSVICDQMALKLVGEDGYVVTEAGFGSDIGFEKFCNIKCKYSGLKPNCAVLVVTIRALKSHGGASKVTPGKSIPKEYSEENLDFVREGAKIMQKHIENVGKFGIPCVVCLNKFTSDFDSEIELVLQIAKESGAFDAQLSNHWADGGAGAVDLANSVISACESTKEENKFNFLYKSDASIVEKMETIAREIYGADGIEIEEEAKKQIEVYTKNGWDSLPICMAKTHLSLTSDPSKKGVQSGFKIPIKSIRASVGAGFLYPLCGDIMTIPGLPTRPGFYDVDIDIDTGKIQGLF</sequence>
<evidence type="ECO:0000256" key="11">
    <source>
        <dbReference type="ARBA" id="ARBA00023167"/>
    </source>
</evidence>
<dbReference type="GO" id="GO:0009086">
    <property type="term" value="P:methionine biosynthetic process"/>
    <property type="evidence" value="ECO:0007669"/>
    <property type="project" value="UniProtKB-KW"/>
</dbReference>
<dbReference type="PROSITE" id="PS00722">
    <property type="entry name" value="FTHFS_2"/>
    <property type="match status" value="1"/>
</dbReference>
<evidence type="ECO:0000256" key="12">
    <source>
        <dbReference type="ARBA" id="ARBA00049033"/>
    </source>
</evidence>
<evidence type="ECO:0000256" key="5">
    <source>
        <dbReference type="ARBA" id="ARBA00022598"/>
    </source>
</evidence>
<dbReference type="SUPFAM" id="SSF52540">
    <property type="entry name" value="P-loop containing nucleoside triphosphate hydrolases"/>
    <property type="match status" value="1"/>
</dbReference>
<organism evidence="14 15">
    <name type="scientific">Euplotes crassus</name>
    <dbReference type="NCBI Taxonomy" id="5936"/>
    <lineage>
        <taxon>Eukaryota</taxon>
        <taxon>Sar</taxon>
        <taxon>Alveolata</taxon>
        <taxon>Ciliophora</taxon>
        <taxon>Intramacronucleata</taxon>
        <taxon>Spirotrichea</taxon>
        <taxon>Hypotrichia</taxon>
        <taxon>Euplotida</taxon>
        <taxon>Euplotidae</taxon>
        <taxon>Moneuplotes</taxon>
    </lineage>
</organism>
<evidence type="ECO:0000256" key="2">
    <source>
        <dbReference type="ARBA" id="ARBA00011738"/>
    </source>
</evidence>
<keyword evidence="15" id="KW-1185">Reference proteome</keyword>
<evidence type="ECO:0000313" key="15">
    <source>
        <dbReference type="Proteomes" id="UP001295684"/>
    </source>
</evidence>
<dbReference type="GO" id="GO:0004488">
    <property type="term" value="F:methylenetetrahydrofolate dehydrogenase (NADP+) activity"/>
    <property type="evidence" value="ECO:0007669"/>
    <property type="project" value="UniProtKB-EC"/>
</dbReference>
<evidence type="ECO:0000256" key="4">
    <source>
        <dbReference type="ARBA" id="ARBA00022563"/>
    </source>
</evidence>
<dbReference type="FunFam" id="1.10.8.770:FF:000001">
    <property type="entry name" value="Methylenetetrahydrofolate dehydrogenase (NADP+ dependent) 1 like"/>
    <property type="match status" value="1"/>
</dbReference>
<keyword evidence="5" id="KW-0436">Ligase</keyword>
<comment type="catalytic activity">
    <reaction evidence="13">
        <text>(6R)-5,10-methylene-5,6,7,8-tetrahydrofolate + NADP(+) = (6R)-5,10-methenyltetrahydrofolate + NADPH</text>
        <dbReference type="Rhea" id="RHEA:22812"/>
        <dbReference type="ChEBI" id="CHEBI:15636"/>
        <dbReference type="ChEBI" id="CHEBI:57455"/>
        <dbReference type="ChEBI" id="CHEBI:57783"/>
        <dbReference type="ChEBI" id="CHEBI:58349"/>
        <dbReference type="EC" id="1.5.1.5"/>
    </reaction>
</comment>
<dbReference type="GO" id="GO:0009257">
    <property type="term" value="P:10-formyltetrahydrofolate biosynthetic process"/>
    <property type="evidence" value="ECO:0007669"/>
    <property type="project" value="UniProtKB-ARBA"/>
</dbReference>
<evidence type="ECO:0000256" key="3">
    <source>
        <dbReference type="ARBA" id="ARBA00012295"/>
    </source>
</evidence>
<proteinExistence type="inferred from homology"/>
<evidence type="ECO:0000256" key="9">
    <source>
        <dbReference type="ARBA" id="ARBA00022840"/>
    </source>
</evidence>
<comment type="subunit">
    <text evidence="2">Homodimer.</text>
</comment>
<dbReference type="GO" id="GO:0046655">
    <property type="term" value="P:folic acid metabolic process"/>
    <property type="evidence" value="ECO:0007669"/>
    <property type="project" value="UniProtKB-ARBA"/>
</dbReference>
<dbReference type="HAMAP" id="MF_01543">
    <property type="entry name" value="FTHFS"/>
    <property type="match status" value="1"/>
</dbReference>
<comment type="catalytic activity">
    <reaction evidence="12">
        <text>(6S)-5,6,7,8-tetrahydrofolate + formate + ATP = (6R)-10-formyltetrahydrofolate + ADP + phosphate</text>
        <dbReference type="Rhea" id="RHEA:20221"/>
        <dbReference type="ChEBI" id="CHEBI:15740"/>
        <dbReference type="ChEBI" id="CHEBI:30616"/>
        <dbReference type="ChEBI" id="CHEBI:43474"/>
        <dbReference type="ChEBI" id="CHEBI:57453"/>
        <dbReference type="ChEBI" id="CHEBI:195366"/>
        <dbReference type="ChEBI" id="CHEBI:456216"/>
        <dbReference type="EC" id="6.3.4.3"/>
    </reaction>
</comment>
<reference evidence="14" key="1">
    <citation type="submission" date="2023-07" db="EMBL/GenBank/DDBJ databases">
        <authorList>
            <consortium name="AG Swart"/>
            <person name="Singh M."/>
            <person name="Singh A."/>
            <person name="Seah K."/>
            <person name="Emmerich C."/>
        </authorList>
    </citation>
    <scope>NUCLEOTIDE SEQUENCE</scope>
    <source>
        <strain evidence="14">DP1</strain>
    </source>
</reference>
<dbReference type="Gene3D" id="1.10.8.770">
    <property type="match status" value="1"/>
</dbReference>
<evidence type="ECO:0000313" key="14">
    <source>
        <dbReference type="EMBL" id="CAI2361003.1"/>
    </source>
</evidence>
<dbReference type="InterPro" id="IPR020628">
    <property type="entry name" value="Formate_THF_ligase_CS"/>
</dbReference>
<dbReference type="FunFam" id="3.40.50.300:FF:001522">
    <property type="entry name" value="Probable MIS1-C1-tetrahydrofolate synthase, mitochondrial"/>
    <property type="match status" value="1"/>
</dbReference>
<comment type="pathway">
    <text evidence="1">One-carbon metabolism; tetrahydrofolate interconversion.</text>
</comment>
<comment type="caution">
    <text evidence="14">The sequence shown here is derived from an EMBL/GenBank/DDBJ whole genome shotgun (WGS) entry which is preliminary data.</text>
</comment>
<dbReference type="EC" id="6.3.4.3" evidence="3"/>
<keyword evidence="9" id="KW-0067">ATP-binding</keyword>
<dbReference type="Gene3D" id="3.40.50.300">
    <property type="entry name" value="P-loop containing nucleotide triphosphate hydrolases"/>
    <property type="match status" value="2"/>
</dbReference>
<keyword evidence="11" id="KW-0486">Methionine biosynthesis</keyword>